<evidence type="ECO:0000313" key="3">
    <source>
        <dbReference type="Proteomes" id="UP001501444"/>
    </source>
</evidence>
<dbReference type="EMBL" id="BAAARV010000046">
    <property type="protein sequence ID" value="GAA2359392.1"/>
    <property type="molecule type" value="Genomic_DNA"/>
</dbReference>
<gene>
    <name evidence="2" type="ORF">GCM10010170_053650</name>
</gene>
<dbReference type="Pfam" id="PF06259">
    <property type="entry name" value="Abhydrolase_8"/>
    <property type="match status" value="1"/>
</dbReference>
<proteinExistence type="predicted"/>
<organism evidence="2 3">
    <name type="scientific">Dactylosporangium salmoneum</name>
    <dbReference type="NCBI Taxonomy" id="53361"/>
    <lineage>
        <taxon>Bacteria</taxon>
        <taxon>Bacillati</taxon>
        <taxon>Actinomycetota</taxon>
        <taxon>Actinomycetes</taxon>
        <taxon>Micromonosporales</taxon>
        <taxon>Micromonosporaceae</taxon>
        <taxon>Dactylosporangium</taxon>
    </lineage>
</organism>
<name>A0ABN3GRS7_9ACTN</name>
<protein>
    <recommendedName>
        <fullName evidence="1">DUF1023 domain-containing protein</fullName>
    </recommendedName>
</protein>
<feature type="domain" description="DUF1023" evidence="1">
    <location>
        <begin position="312"/>
        <end position="489"/>
    </location>
</feature>
<reference evidence="2 3" key="1">
    <citation type="journal article" date="2019" name="Int. J. Syst. Evol. Microbiol.">
        <title>The Global Catalogue of Microorganisms (GCM) 10K type strain sequencing project: providing services to taxonomists for standard genome sequencing and annotation.</title>
        <authorList>
            <consortium name="The Broad Institute Genomics Platform"/>
            <consortium name="The Broad Institute Genome Sequencing Center for Infectious Disease"/>
            <person name="Wu L."/>
            <person name="Ma J."/>
        </authorList>
    </citation>
    <scope>NUCLEOTIDE SEQUENCE [LARGE SCALE GENOMIC DNA]</scope>
    <source>
        <strain evidence="2 3">JCM 3272</strain>
    </source>
</reference>
<dbReference type="Proteomes" id="UP001501444">
    <property type="component" value="Unassembled WGS sequence"/>
</dbReference>
<accession>A0ABN3GRS7</accession>
<dbReference type="RefSeq" id="WP_344615273.1">
    <property type="nucleotide sequence ID" value="NZ_BAAARV010000046.1"/>
</dbReference>
<dbReference type="InterPro" id="IPR010427">
    <property type="entry name" value="DUF1023"/>
</dbReference>
<evidence type="ECO:0000313" key="2">
    <source>
        <dbReference type="EMBL" id="GAA2359392.1"/>
    </source>
</evidence>
<evidence type="ECO:0000259" key="1">
    <source>
        <dbReference type="Pfam" id="PF06259"/>
    </source>
</evidence>
<keyword evidence="3" id="KW-1185">Reference proteome</keyword>
<comment type="caution">
    <text evidence="2">The sequence shown here is derived from an EMBL/GenBank/DDBJ whole genome shotgun (WGS) entry which is preliminary data.</text>
</comment>
<sequence>MVTFADLHDLKPGPIRAAGDSWLDLSNTSAQLTEETTHDLLGPSHRSGWKGDAANAAFGQLDKIDDEFELFGKQARLVSVTLHGAADRLGALQRQLHDTVVRATAAGMRVRDDGTVEARLRTSAELAAMPEHEQERRLQHDVMEADTVQRELHDVVKQAADFDSALTAVLNRLVPLDPGAMSEREWLDEQQDAAQVASLLGLDPGAVPPAGSKPADAKAWWDNLSPDDRALYLAAYPDRVGTLDGLPSNVRDDANRQKLRDDIVMMRAGQWPSGTPHGGADTLETANRLLDRLEQSEYDDNPDHRLYLLKVDNTGDGRAIIALGNPDTAAHTGVLVPGVNTELGDFNGQLGRLQAIQQSANGYYNGNTAMIWWLDYDAPEADLDSPSSWMTAVNSDRAVEGAGRLQNFDLGLSTSHNGGSTDLTVIGHSYGSTVVGNASSTGDGLHANNVIVLGSPGMDVGSVDDLQMDKTHFYAGAATDDPISYIGDVSTVANWLGIDGGHGADPASAPFGGNVLDIDTAGHSGYWTANSKSLNSQGAIIAGVPNQANLYSEAS</sequence>